<dbReference type="EMBL" id="JAAKZV010000146">
    <property type="protein sequence ID" value="NGN67505.1"/>
    <property type="molecule type" value="Genomic_DNA"/>
</dbReference>
<dbReference type="RefSeq" id="WP_165240797.1">
    <property type="nucleotide sequence ID" value="NZ_JAAKZV010000146.1"/>
</dbReference>
<evidence type="ECO:0000313" key="2">
    <source>
        <dbReference type="Proteomes" id="UP000481583"/>
    </source>
</evidence>
<name>A0A6G4U5J4_9ACTN</name>
<evidence type="ECO:0000313" key="1">
    <source>
        <dbReference type="EMBL" id="NGN67505.1"/>
    </source>
</evidence>
<organism evidence="1 2">
    <name type="scientific">Streptomyces coryli</name>
    <dbReference type="NCBI Taxonomy" id="1128680"/>
    <lineage>
        <taxon>Bacteria</taxon>
        <taxon>Bacillati</taxon>
        <taxon>Actinomycetota</taxon>
        <taxon>Actinomycetes</taxon>
        <taxon>Kitasatosporales</taxon>
        <taxon>Streptomycetaceae</taxon>
        <taxon>Streptomyces</taxon>
    </lineage>
</organism>
<proteinExistence type="predicted"/>
<protein>
    <submittedName>
        <fullName evidence="1">Uncharacterized protein</fullName>
    </submittedName>
</protein>
<sequence length="83" mass="9265">MERQQPWSESVLEQARVLREQGESLRECRQALPRGSESGTYARDLEGELAAQAERCDAAAASLETAGEALAAHEAVLRERRRR</sequence>
<reference evidence="1 2" key="1">
    <citation type="submission" date="2020-02" db="EMBL/GenBank/DDBJ databases">
        <title>Whole-genome analyses of novel actinobacteria.</title>
        <authorList>
            <person name="Sahin N."/>
        </authorList>
    </citation>
    <scope>NUCLEOTIDE SEQUENCE [LARGE SCALE GENOMIC DNA]</scope>
    <source>
        <strain evidence="1 2">A7024</strain>
    </source>
</reference>
<gene>
    <name evidence="1" type="ORF">G5C51_26820</name>
</gene>
<comment type="caution">
    <text evidence="1">The sequence shown here is derived from an EMBL/GenBank/DDBJ whole genome shotgun (WGS) entry which is preliminary data.</text>
</comment>
<keyword evidence="2" id="KW-1185">Reference proteome</keyword>
<dbReference type="Proteomes" id="UP000481583">
    <property type="component" value="Unassembled WGS sequence"/>
</dbReference>
<dbReference type="AlphaFoldDB" id="A0A6G4U5J4"/>
<accession>A0A6G4U5J4</accession>